<dbReference type="PANTHER" id="PTHR37611:SF4">
    <property type="entry name" value="OS06G0538400 PROTEIN"/>
    <property type="match status" value="1"/>
</dbReference>
<accession>A0A0A9EXZ8</accession>
<proteinExistence type="predicted"/>
<organism evidence="1">
    <name type="scientific">Arundo donax</name>
    <name type="common">Giant reed</name>
    <name type="synonym">Donax arundinaceus</name>
    <dbReference type="NCBI Taxonomy" id="35708"/>
    <lineage>
        <taxon>Eukaryota</taxon>
        <taxon>Viridiplantae</taxon>
        <taxon>Streptophyta</taxon>
        <taxon>Embryophyta</taxon>
        <taxon>Tracheophyta</taxon>
        <taxon>Spermatophyta</taxon>
        <taxon>Magnoliopsida</taxon>
        <taxon>Liliopsida</taxon>
        <taxon>Poales</taxon>
        <taxon>Poaceae</taxon>
        <taxon>PACMAD clade</taxon>
        <taxon>Arundinoideae</taxon>
        <taxon>Arundineae</taxon>
        <taxon>Arundo</taxon>
    </lineage>
</organism>
<dbReference type="AlphaFoldDB" id="A0A0A9EXZ8"/>
<sequence length="161" mass="18149">MAQMHNQREGGEHAMEERYHVDLDQAIDLFEVDTALLMELTEDLAPPDMPDGDVDRLSHVIQSLEAEIINGGDMAAAMVDKKGMVGVPNDNAGRLEDMLLDFDDYESGSFGYWPEVPLVGNEIEGWYSYTDEGSVVGYEMIDHQYYCMEGSVEQVYSPLWE</sequence>
<reference evidence="1" key="2">
    <citation type="journal article" date="2015" name="Data Brief">
        <title>Shoot transcriptome of the giant reed, Arundo donax.</title>
        <authorList>
            <person name="Barrero R.A."/>
            <person name="Guerrero F.D."/>
            <person name="Moolhuijzen P."/>
            <person name="Goolsby J.A."/>
            <person name="Tidwell J."/>
            <person name="Bellgard S.E."/>
            <person name="Bellgard M.I."/>
        </authorList>
    </citation>
    <scope>NUCLEOTIDE SEQUENCE</scope>
    <source>
        <tissue evidence="1">Shoot tissue taken approximately 20 cm above the soil surface</tissue>
    </source>
</reference>
<reference evidence="1" key="1">
    <citation type="submission" date="2014-09" db="EMBL/GenBank/DDBJ databases">
        <authorList>
            <person name="Magalhaes I.L.F."/>
            <person name="Oliveira U."/>
            <person name="Santos F.R."/>
            <person name="Vidigal T.H.D.A."/>
            <person name="Brescovit A.D."/>
            <person name="Santos A.J."/>
        </authorList>
    </citation>
    <scope>NUCLEOTIDE SEQUENCE</scope>
    <source>
        <tissue evidence="1">Shoot tissue taken approximately 20 cm above the soil surface</tissue>
    </source>
</reference>
<dbReference type="PANTHER" id="PTHR37611">
    <property type="entry name" value="VIRUS-SPECIFIC-SIGNALING-PATHWAY REGULATED PROTEIN-RELATED"/>
    <property type="match status" value="1"/>
</dbReference>
<evidence type="ECO:0000313" key="1">
    <source>
        <dbReference type="EMBL" id="JAE02756.1"/>
    </source>
</evidence>
<protein>
    <submittedName>
        <fullName evidence="1">Uncharacterized protein</fullName>
    </submittedName>
</protein>
<dbReference type="EMBL" id="GBRH01195140">
    <property type="protein sequence ID" value="JAE02756.1"/>
    <property type="molecule type" value="Transcribed_RNA"/>
</dbReference>
<name>A0A0A9EXZ8_ARUDO</name>